<evidence type="ECO:0000313" key="1">
    <source>
        <dbReference type="EMBL" id="PNR36517.1"/>
    </source>
</evidence>
<keyword evidence="3" id="KW-1185">Reference proteome</keyword>
<sequence>MLQKKLLFYVDREWQCTESVLTNRVGVNSKPPAPAHDTSGITKIQNRAASLVGVGGLVSHTILGAPFEDSELSFERHIFFRSAGNSSRVGAQDENELWLLWQA</sequence>
<organism evidence="1">
    <name type="scientific">Physcomitrium patens</name>
    <name type="common">Spreading-leaved earth moss</name>
    <name type="synonym">Physcomitrella patens</name>
    <dbReference type="NCBI Taxonomy" id="3218"/>
    <lineage>
        <taxon>Eukaryota</taxon>
        <taxon>Viridiplantae</taxon>
        <taxon>Streptophyta</taxon>
        <taxon>Embryophyta</taxon>
        <taxon>Bryophyta</taxon>
        <taxon>Bryophytina</taxon>
        <taxon>Bryopsida</taxon>
        <taxon>Funariidae</taxon>
        <taxon>Funariales</taxon>
        <taxon>Funariaceae</taxon>
        <taxon>Physcomitrium</taxon>
    </lineage>
</organism>
<dbReference type="EMBL" id="ABEU02000017">
    <property type="protein sequence ID" value="PNR36517.1"/>
    <property type="molecule type" value="Genomic_DNA"/>
</dbReference>
<evidence type="ECO:0000313" key="2">
    <source>
        <dbReference type="EnsemblPlants" id="PAC:32905489.CDS.1"/>
    </source>
</evidence>
<name>A0A2K1J4R2_PHYPA</name>
<reference evidence="2" key="3">
    <citation type="submission" date="2020-12" db="UniProtKB">
        <authorList>
            <consortium name="EnsemblPlants"/>
        </authorList>
    </citation>
    <scope>IDENTIFICATION</scope>
</reference>
<proteinExistence type="predicted"/>
<dbReference type="Proteomes" id="UP000006727">
    <property type="component" value="Chromosome 17"/>
</dbReference>
<protein>
    <submittedName>
        <fullName evidence="1 2">Uncharacterized protein</fullName>
    </submittedName>
</protein>
<evidence type="ECO:0000313" key="3">
    <source>
        <dbReference type="Proteomes" id="UP000006727"/>
    </source>
</evidence>
<dbReference type="InParanoid" id="A0A2K1J4R2"/>
<dbReference type="Gramene" id="Pp3c17_20250V3.1">
    <property type="protein sequence ID" value="PAC:32905489.CDS.1"/>
    <property type="gene ID" value="Pp3c17_20250"/>
</dbReference>
<reference evidence="1 3" key="1">
    <citation type="journal article" date="2008" name="Science">
        <title>The Physcomitrella genome reveals evolutionary insights into the conquest of land by plants.</title>
        <authorList>
            <person name="Rensing S."/>
            <person name="Lang D."/>
            <person name="Zimmer A."/>
            <person name="Terry A."/>
            <person name="Salamov A."/>
            <person name="Shapiro H."/>
            <person name="Nishiyama T."/>
            <person name="Perroud P.-F."/>
            <person name="Lindquist E."/>
            <person name="Kamisugi Y."/>
            <person name="Tanahashi T."/>
            <person name="Sakakibara K."/>
            <person name="Fujita T."/>
            <person name="Oishi K."/>
            <person name="Shin-I T."/>
            <person name="Kuroki Y."/>
            <person name="Toyoda A."/>
            <person name="Suzuki Y."/>
            <person name="Hashimoto A."/>
            <person name="Yamaguchi K."/>
            <person name="Sugano A."/>
            <person name="Kohara Y."/>
            <person name="Fujiyama A."/>
            <person name="Anterola A."/>
            <person name="Aoki S."/>
            <person name="Ashton N."/>
            <person name="Barbazuk W.B."/>
            <person name="Barker E."/>
            <person name="Bennetzen J."/>
            <person name="Bezanilla M."/>
            <person name="Blankenship R."/>
            <person name="Cho S.H."/>
            <person name="Dutcher S."/>
            <person name="Estelle M."/>
            <person name="Fawcett J.A."/>
            <person name="Gundlach H."/>
            <person name="Hanada K."/>
            <person name="Heyl A."/>
            <person name="Hicks K.A."/>
            <person name="Hugh J."/>
            <person name="Lohr M."/>
            <person name="Mayer K."/>
            <person name="Melkozernov A."/>
            <person name="Murata T."/>
            <person name="Nelson D."/>
            <person name="Pils B."/>
            <person name="Prigge M."/>
            <person name="Reiss B."/>
            <person name="Renner T."/>
            <person name="Rombauts S."/>
            <person name="Rushton P."/>
            <person name="Sanderfoot A."/>
            <person name="Schween G."/>
            <person name="Shiu S.-H."/>
            <person name="Stueber K."/>
            <person name="Theodoulou F.L."/>
            <person name="Tu H."/>
            <person name="Van de Peer Y."/>
            <person name="Verrier P.J."/>
            <person name="Waters E."/>
            <person name="Wood A."/>
            <person name="Yang L."/>
            <person name="Cove D."/>
            <person name="Cuming A."/>
            <person name="Hasebe M."/>
            <person name="Lucas S."/>
            <person name="Mishler D.B."/>
            <person name="Reski R."/>
            <person name="Grigoriev I."/>
            <person name="Quatrano R.S."/>
            <person name="Boore J.L."/>
        </authorList>
    </citation>
    <scope>NUCLEOTIDE SEQUENCE [LARGE SCALE GENOMIC DNA]</scope>
    <source>
        <strain evidence="2 3">cv. Gransden 2004</strain>
    </source>
</reference>
<dbReference type="AlphaFoldDB" id="A0A2K1J4R2"/>
<dbReference type="Gramene" id="Pp3c17_20250V3.2">
    <property type="protein sequence ID" value="PAC:32905490.CDS.1"/>
    <property type="gene ID" value="Pp3c17_20250"/>
</dbReference>
<dbReference type="EnsemblPlants" id="Pp3c17_20250V3.2">
    <property type="protein sequence ID" value="PAC:32905490.CDS.1"/>
    <property type="gene ID" value="Pp3c17_20250"/>
</dbReference>
<dbReference type="EnsemblPlants" id="Pp3c17_20250V3.1">
    <property type="protein sequence ID" value="PAC:32905489.CDS.1"/>
    <property type="gene ID" value="Pp3c17_20250"/>
</dbReference>
<reference evidence="1 3" key="2">
    <citation type="journal article" date="2018" name="Plant J.">
        <title>The Physcomitrella patens chromosome-scale assembly reveals moss genome structure and evolution.</title>
        <authorList>
            <person name="Lang D."/>
            <person name="Ullrich K.K."/>
            <person name="Murat F."/>
            <person name="Fuchs J."/>
            <person name="Jenkins J."/>
            <person name="Haas F.B."/>
            <person name="Piednoel M."/>
            <person name="Gundlach H."/>
            <person name="Van Bel M."/>
            <person name="Meyberg R."/>
            <person name="Vives C."/>
            <person name="Morata J."/>
            <person name="Symeonidi A."/>
            <person name="Hiss M."/>
            <person name="Muchero W."/>
            <person name="Kamisugi Y."/>
            <person name="Saleh O."/>
            <person name="Blanc G."/>
            <person name="Decker E.L."/>
            <person name="van Gessel N."/>
            <person name="Grimwood J."/>
            <person name="Hayes R.D."/>
            <person name="Graham S.W."/>
            <person name="Gunter L.E."/>
            <person name="McDaniel S.F."/>
            <person name="Hoernstein S.N.W."/>
            <person name="Larsson A."/>
            <person name="Li F.W."/>
            <person name="Perroud P.F."/>
            <person name="Phillips J."/>
            <person name="Ranjan P."/>
            <person name="Rokshar D.S."/>
            <person name="Rothfels C.J."/>
            <person name="Schneider L."/>
            <person name="Shu S."/>
            <person name="Stevenson D.W."/>
            <person name="Thummler F."/>
            <person name="Tillich M."/>
            <person name="Villarreal Aguilar J.C."/>
            <person name="Widiez T."/>
            <person name="Wong G.K."/>
            <person name="Wymore A."/>
            <person name="Zhang Y."/>
            <person name="Zimmer A.D."/>
            <person name="Quatrano R.S."/>
            <person name="Mayer K.F.X."/>
            <person name="Goodstein D."/>
            <person name="Casacuberta J.M."/>
            <person name="Vandepoele K."/>
            <person name="Reski R."/>
            <person name="Cuming A.C."/>
            <person name="Tuskan G.A."/>
            <person name="Maumus F."/>
            <person name="Salse J."/>
            <person name="Schmutz J."/>
            <person name="Rensing S.A."/>
        </authorList>
    </citation>
    <scope>NUCLEOTIDE SEQUENCE [LARGE SCALE GENOMIC DNA]</scope>
    <source>
        <strain evidence="2 3">cv. Gransden 2004</strain>
    </source>
</reference>
<gene>
    <name evidence="1" type="ORF">PHYPA_022368</name>
</gene>
<accession>A0A2K1J4R2</accession>